<evidence type="ECO:0000313" key="5">
    <source>
        <dbReference type="EMBL" id="KRM61963.1"/>
    </source>
</evidence>
<protein>
    <submittedName>
        <fullName evidence="5">AraC family transcriptional regulator</fullName>
    </submittedName>
</protein>
<dbReference type="SUPFAM" id="SSF46689">
    <property type="entry name" value="Homeodomain-like"/>
    <property type="match status" value="1"/>
</dbReference>
<dbReference type="InterPro" id="IPR009057">
    <property type="entry name" value="Homeodomain-like_sf"/>
</dbReference>
<dbReference type="PROSITE" id="PS01124">
    <property type="entry name" value="HTH_ARAC_FAMILY_2"/>
    <property type="match status" value="1"/>
</dbReference>
<dbReference type="RefSeq" id="WP_057777936.1">
    <property type="nucleotide sequence ID" value="NZ_AYYY01000014.1"/>
</dbReference>
<dbReference type="PANTHER" id="PTHR43280:SF28">
    <property type="entry name" value="HTH-TYPE TRANSCRIPTIONAL ACTIVATOR RHAS"/>
    <property type="match status" value="1"/>
</dbReference>
<keyword evidence="2" id="KW-0238">DNA-binding</keyword>
<comment type="caution">
    <text evidence="5">The sequence shown here is derived from an EMBL/GenBank/DDBJ whole genome shotgun (WGS) entry which is preliminary data.</text>
</comment>
<dbReference type="Proteomes" id="UP000051733">
    <property type="component" value="Unassembled WGS sequence"/>
</dbReference>
<dbReference type="EMBL" id="AYYY01000014">
    <property type="protein sequence ID" value="KRM61963.1"/>
    <property type="molecule type" value="Genomic_DNA"/>
</dbReference>
<accession>A0A0R2ACK7</accession>
<evidence type="ECO:0000259" key="4">
    <source>
        <dbReference type="PROSITE" id="PS01124"/>
    </source>
</evidence>
<dbReference type="PANTHER" id="PTHR43280">
    <property type="entry name" value="ARAC-FAMILY TRANSCRIPTIONAL REGULATOR"/>
    <property type="match status" value="1"/>
</dbReference>
<dbReference type="SMART" id="SM00342">
    <property type="entry name" value="HTH_ARAC"/>
    <property type="match status" value="1"/>
</dbReference>
<dbReference type="InterPro" id="IPR020449">
    <property type="entry name" value="Tscrpt_reg_AraC-type_HTH"/>
</dbReference>
<dbReference type="Gene3D" id="1.10.10.60">
    <property type="entry name" value="Homeodomain-like"/>
    <property type="match status" value="2"/>
</dbReference>
<evidence type="ECO:0000256" key="3">
    <source>
        <dbReference type="ARBA" id="ARBA00023163"/>
    </source>
</evidence>
<evidence type="ECO:0000256" key="1">
    <source>
        <dbReference type="ARBA" id="ARBA00023015"/>
    </source>
</evidence>
<sequence length="377" mass="43033">MDSVLAHQLTEITKIPTRYVQQPETTVDRQAAQFLTQHDRQTAYYLNERVQKYVVVGDWHEAHLVGILVAGPFLANDDLALYDDRDWSDSRRRALDDLAILNESEIQGLAAVMMRLVGTTAETGTFVRATVSPAYVVTGPRESQEDEEAVVNERYRQQRALVEAIEHGDRKQADQLTDGRPETFFTPFTNRVPNSPLRSAKNIGFAYNTMCRIGAEQGGLRPIYLHTVSEKYAIKIERARSLSQIWQLIRLMAQEYCDLVQRYRDQSYGRLVNEALNYVRIRSSQALTLPQIARALQTEPSVLARKVKQETGHTLFEYVKAQRIARAKPLLRRGTLTIGEIAVRVGFNDQGYFSRCFKQLVHMTPTAYAQNDHDITQ</sequence>
<name>A0A0R2ACK7_9LACO</name>
<evidence type="ECO:0000256" key="2">
    <source>
        <dbReference type="ARBA" id="ARBA00023125"/>
    </source>
</evidence>
<keyword evidence="3" id="KW-0804">Transcription</keyword>
<dbReference type="InterPro" id="IPR018060">
    <property type="entry name" value="HTH_AraC"/>
</dbReference>
<keyword evidence="6" id="KW-1185">Reference proteome</keyword>
<dbReference type="STRING" id="1423813.FC26_GL001037"/>
<feature type="domain" description="HTH araC/xylS-type" evidence="4">
    <location>
        <begin position="273"/>
        <end position="371"/>
    </location>
</feature>
<dbReference type="OrthoDB" id="62429at2"/>
<reference evidence="5 6" key="1">
    <citation type="journal article" date="2015" name="Genome Announc.">
        <title>Expanding the biotechnology potential of lactobacilli through comparative genomics of 213 strains and associated genera.</title>
        <authorList>
            <person name="Sun Z."/>
            <person name="Harris H.M."/>
            <person name="McCann A."/>
            <person name="Guo C."/>
            <person name="Argimon S."/>
            <person name="Zhang W."/>
            <person name="Yang X."/>
            <person name="Jeffery I.B."/>
            <person name="Cooney J.C."/>
            <person name="Kagawa T.F."/>
            <person name="Liu W."/>
            <person name="Song Y."/>
            <person name="Salvetti E."/>
            <person name="Wrobel A."/>
            <person name="Rasinkangas P."/>
            <person name="Parkhill J."/>
            <person name="Rea M.C."/>
            <person name="O'Sullivan O."/>
            <person name="Ritari J."/>
            <person name="Douillard F.P."/>
            <person name="Paul Ross R."/>
            <person name="Yang R."/>
            <person name="Briner A.E."/>
            <person name="Felis G.E."/>
            <person name="de Vos W.M."/>
            <person name="Barrangou R."/>
            <person name="Klaenhammer T.R."/>
            <person name="Caufield P.W."/>
            <person name="Cui Y."/>
            <person name="Zhang H."/>
            <person name="O'Toole P.W."/>
        </authorList>
    </citation>
    <scope>NUCLEOTIDE SEQUENCE [LARGE SCALE GENOMIC DNA]</scope>
    <source>
        <strain evidence="5 6">DSM 20634</strain>
    </source>
</reference>
<keyword evidence="1" id="KW-0805">Transcription regulation</keyword>
<dbReference type="AlphaFoldDB" id="A0A0R2ACK7"/>
<organism evidence="5 6">
    <name type="scientific">Paucilactobacillus vaccinostercus DSM 20634</name>
    <dbReference type="NCBI Taxonomy" id="1423813"/>
    <lineage>
        <taxon>Bacteria</taxon>
        <taxon>Bacillati</taxon>
        <taxon>Bacillota</taxon>
        <taxon>Bacilli</taxon>
        <taxon>Lactobacillales</taxon>
        <taxon>Lactobacillaceae</taxon>
        <taxon>Paucilactobacillus</taxon>
    </lineage>
</organism>
<dbReference type="PRINTS" id="PR00032">
    <property type="entry name" value="HTHARAC"/>
</dbReference>
<dbReference type="GO" id="GO:0043565">
    <property type="term" value="F:sequence-specific DNA binding"/>
    <property type="evidence" value="ECO:0007669"/>
    <property type="project" value="InterPro"/>
</dbReference>
<proteinExistence type="predicted"/>
<dbReference type="GO" id="GO:0003700">
    <property type="term" value="F:DNA-binding transcription factor activity"/>
    <property type="evidence" value="ECO:0007669"/>
    <property type="project" value="InterPro"/>
</dbReference>
<dbReference type="Pfam" id="PF12833">
    <property type="entry name" value="HTH_18"/>
    <property type="match status" value="1"/>
</dbReference>
<evidence type="ECO:0000313" key="6">
    <source>
        <dbReference type="Proteomes" id="UP000051733"/>
    </source>
</evidence>
<gene>
    <name evidence="5" type="ORF">FC26_GL001037</name>
</gene>
<dbReference type="PATRIC" id="fig|1423813.3.peg.1060"/>